<dbReference type="EMBL" id="FUHW01000044">
    <property type="protein sequence ID" value="SJM71294.1"/>
    <property type="molecule type" value="Genomic_DNA"/>
</dbReference>
<keyword evidence="3" id="KW-1185">Reference proteome</keyword>
<dbReference type="Gene3D" id="1.20.120.450">
    <property type="entry name" value="dinb family like domain"/>
    <property type="match status" value="1"/>
</dbReference>
<accession>A0A1R4GT47</accession>
<dbReference type="InterPro" id="IPR024775">
    <property type="entry name" value="DinB-like"/>
</dbReference>
<organism evidence="2 3">
    <name type="scientific">Arthrobacter rhombi</name>
    <dbReference type="NCBI Taxonomy" id="71253"/>
    <lineage>
        <taxon>Bacteria</taxon>
        <taxon>Bacillati</taxon>
        <taxon>Actinomycetota</taxon>
        <taxon>Actinomycetes</taxon>
        <taxon>Micrococcales</taxon>
        <taxon>Micrococcaceae</taxon>
        <taxon>Arthrobacter</taxon>
    </lineage>
</organism>
<gene>
    <name evidence="2" type="ORF">FM101_13180</name>
</gene>
<feature type="domain" description="DinB-like" evidence="1">
    <location>
        <begin position="14"/>
        <end position="178"/>
    </location>
</feature>
<dbReference type="Pfam" id="PF12867">
    <property type="entry name" value="DinB_2"/>
    <property type="match status" value="1"/>
</dbReference>
<evidence type="ECO:0000259" key="1">
    <source>
        <dbReference type="Pfam" id="PF12867"/>
    </source>
</evidence>
<dbReference type="SUPFAM" id="SSF109854">
    <property type="entry name" value="DinB/YfiT-like putative metalloenzymes"/>
    <property type="match status" value="1"/>
</dbReference>
<name>A0A1R4GT47_9MICC</name>
<dbReference type="InterPro" id="IPR034660">
    <property type="entry name" value="DinB/YfiT-like"/>
</dbReference>
<proteinExistence type="predicted"/>
<reference evidence="2 3" key="1">
    <citation type="submission" date="2017-02" db="EMBL/GenBank/DDBJ databases">
        <authorList>
            <person name="Peterson S.W."/>
        </authorList>
    </citation>
    <scope>NUCLEOTIDE SEQUENCE [LARGE SCALE GENOMIC DNA]</scope>
    <source>
        <strain evidence="2 3">B Ar 00.02</strain>
    </source>
</reference>
<dbReference type="Proteomes" id="UP000195913">
    <property type="component" value="Unassembled WGS sequence"/>
</dbReference>
<dbReference type="NCBIfam" id="NF047843">
    <property type="entry name" value="MST_Rv0443"/>
    <property type="match status" value="1"/>
</dbReference>
<dbReference type="AlphaFoldDB" id="A0A1R4GT47"/>
<evidence type="ECO:0000313" key="3">
    <source>
        <dbReference type="Proteomes" id="UP000195913"/>
    </source>
</evidence>
<protein>
    <recommendedName>
        <fullName evidence="1">DinB-like domain-containing protein</fullName>
    </recommendedName>
</protein>
<dbReference type="RefSeq" id="WP_087000360.1">
    <property type="nucleotide sequence ID" value="NZ_FUHW01000044.1"/>
</dbReference>
<sequence length="191" mass="20784">MSANIARELLRDGFDRVAQTVRSVTSGTDASVLLYQPDPQSNHAAWLIWHLTRVQDDHMADLAAVLGGAEASSPGAAQHIPAGQLWLEHGWAHRLALPYEESDTGFGHDAEQVRAFDNGDSGLLSAYHQAVHDRTLQILESLGSGDFERIVDTRWEPPVTAASRWVSVLNDTTQHAGQAAYVRGLAERALG</sequence>
<evidence type="ECO:0000313" key="2">
    <source>
        <dbReference type="EMBL" id="SJM71294.1"/>
    </source>
</evidence>